<dbReference type="Proteomes" id="UP000016183">
    <property type="component" value="Unassembled WGS sequence"/>
</dbReference>
<evidence type="ECO:0000313" key="1">
    <source>
        <dbReference type="EMBL" id="EMB19565.1"/>
    </source>
</evidence>
<sequence>MHIPKKIVNKMMKIQSLQKDVESWLEENEPNTHILWDDIEITNKPRGEYQGSNEWLVQHCDEWGEPNHGRIYIKISEDKYLKIFFYL</sequence>
<organism evidence="1 2">
    <name type="scientific">Treponema denticola SP33</name>
    <dbReference type="NCBI Taxonomy" id="999437"/>
    <lineage>
        <taxon>Bacteria</taxon>
        <taxon>Pseudomonadati</taxon>
        <taxon>Spirochaetota</taxon>
        <taxon>Spirochaetia</taxon>
        <taxon>Spirochaetales</taxon>
        <taxon>Treponemataceae</taxon>
        <taxon>Treponema</taxon>
    </lineage>
</organism>
<gene>
    <name evidence="1" type="ORF">HMPREF9733_02665</name>
</gene>
<reference evidence="1 2" key="1">
    <citation type="submission" date="2012-01" db="EMBL/GenBank/DDBJ databases">
        <title>The Genome Sequence of Treponema denticola SP33.</title>
        <authorList>
            <consortium name="The Broad Institute Genome Sequencing Platform"/>
            <person name="Earl A."/>
            <person name="Ward D."/>
            <person name="Feldgarden M."/>
            <person name="Gevers D."/>
            <person name="Blanton J.M."/>
            <person name="Fenno C.J."/>
            <person name="Baranova O.V."/>
            <person name="Mathney J."/>
            <person name="Dewhirst F.E."/>
            <person name="Izard J."/>
            <person name="Young S.K."/>
            <person name="Zeng Q."/>
            <person name="Gargeya S."/>
            <person name="Fitzgerald M."/>
            <person name="Haas B."/>
            <person name="Abouelleil A."/>
            <person name="Alvarado L."/>
            <person name="Arachchi H.M."/>
            <person name="Berlin A."/>
            <person name="Chapman S.B."/>
            <person name="Gearin G."/>
            <person name="Goldberg J."/>
            <person name="Griggs A."/>
            <person name="Gujja S."/>
            <person name="Hansen M."/>
            <person name="Heiman D."/>
            <person name="Howarth C."/>
            <person name="Larimer J."/>
            <person name="Lui A."/>
            <person name="MacDonald P.J.P."/>
            <person name="McCowen C."/>
            <person name="Montmayeur A."/>
            <person name="Murphy C."/>
            <person name="Neiman D."/>
            <person name="Pearson M."/>
            <person name="Priest M."/>
            <person name="Roberts A."/>
            <person name="Saif S."/>
            <person name="Shea T."/>
            <person name="Sisk P."/>
            <person name="Stolte C."/>
            <person name="Sykes S."/>
            <person name="Wortman J."/>
            <person name="Nusbaum C."/>
            <person name="Birren B."/>
        </authorList>
    </citation>
    <scope>NUCLEOTIDE SEQUENCE [LARGE SCALE GENOMIC DNA]</scope>
    <source>
        <strain evidence="1 2">SP33</strain>
    </source>
</reference>
<dbReference type="PATRIC" id="fig|999437.3.peg.2744"/>
<name>M2AR77_TREDN</name>
<dbReference type="AlphaFoldDB" id="M2AR77"/>
<comment type="caution">
    <text evidence="1">The sequence shown here is derived from an EMBL/GenBank/DDBJ whole genome shotgun (WGS) entry which is preliminary data.</text>
</comment>
<proteinExistence type="predicted"/>
<protein>
    <submittedName>
        <fullName evidence="1">Uncharacterized protein</fullName>
    </submittedName>
</protein>
<dbReference type="RefSeq" id="WP_010697664.1">
    <property type="nucleotide sequence ID" value="NZ_KB442455.1"/>
</dbReference>
<accession>M2AR77</accession>
<dbReference type="HOGENOM" id="CLU_2482354_0_0_12"/>
<dbReference type="EMBL" id="AGDZ01000039">
    <property type="protein sequence ID" value="EMB19565.1"/>
    <property type="molecule type" value="Genomic_DNA"/>
</dbReference>
<evidence type="ECO:0000313" key="2">
    <source>
        <dbReference type="Proteomes" id="UP000016183"/>
    </source>
</evidence>